<proteinExistence type="predicted"/>
<evidence type="ECO:0000313" key="2">
    <source>
        <dbReference type="Proteomes" id="UP001482620"/>
    </source>
</evidence>
<name>A0ABV0V2B9_9TELE</name>
<dbReference type="Proteomes" id="UP001482620">
    <property type="component" value="Unassembled WGS sequence"/>
</dbReference>
<accession>A0ABV0V2B9</accession>
<comment type="caution">
    <text evidence="1">The sequence shown here is derived from an EMBL/GenBank/DDBJ whole genome shotgun (WGS) entry which is preliminary data.</text>
</comment>
<organism evidence="1 2">
    <name type="scientific">Ilyodon furcidens</name>
    <name type="common">goldbreast splitfin</name>
    <dbReference type="NCBI Taxonomy" id="33524"/>
    <lineage>
        <taxon>Eukaryota</taxon>
        <taxon>Metazoa</taxon>
        <taxon>Chordata</taxon>
        <taxon>Craniata</taxon>
        <taxon>Vertebrata</taxon>
        <taxon>Euteleostomi</taxon>
        <taxon>Actinopterygii</taxon>
        <taxon>Neopterygii</taxon>
        <taxon>Teleostei</taxon>
        <taxon>Neoteleostei</taxon>
        <taxon>Acanthomorphata</taxon>
        <taxon>Ovalentaria</taxon>
        <taxon>Atherinomorphae</taxon>
        <taxon>Cyprinodontiformes</taxon>
        <taxon>Goodeidae</taxon>
        <taxon>Ilyodon</taxon>
    </lineage>
</organism>
<protein>
    <recommendedName>
        <fullName evidence="3">Secreted protein</fullName>
    </recommendedName>
</protein>
<evidence type="ECO:0008006" key="3">
    <source>
        <dbReference type="Google" id="ProtNLM"/>
    </source>
</evidence>
<evidence type="ECO:0000313" key="1">
    <source>
        <dbReference type="EMBL" id="MEQ2250790.1"/>
    </source>
</evidence>
<dbReference type="EMBL" id="JAHRIQ010092926">
    <property type="protein sequence ID" value="MEQ2250790.1"/>
    <property type="molecule type" value="Genomic_DNA"/>
</dbReference>
<reference evidence="1 2" key="1">
    <citation type="submission" date="2021-06" db="EMBL/GenBank/DDBJ databases">
        <authorList>
            <person name="Palmer J.M."/>
        </authorList>
    </citation>
    <scope>NUCLEOTIDE SEQUENCE [LARGE SCALE GENOMIC DNA]</scope>
    <source>
        <strain evidence="2">if_2019</strain>
        <tissue evidence="1">Muscle</tissue>
    </source>
</reference>
<keyword evidence="2" id="KW-1185">Reference proteome</keyword>
<gene>
    <name evidence="1" type="ORF">ILYODFUR_004425</name>
</gene>
<sequence>MVSCYTLVIHWTSLSSTSSSSCFSSEPFISGFLFWSSNGMVSSVWRSRLSSVLDVKVRGRKRCLLSLIRCQVMNGPCHPGTTAATDPLCTDTVVVKCNLGDGG</sequence>